<dbReference type="Pfam" id="PF00126">
    <property type="entry name" value="HTH_1"/>
    <property type="match status" value="1"/>
</dbReference>
<dbReference type="EMBL" id="JAVRQI010000017">
    <property type="protein sequence ID" value="MDT1064023.1"/>
    <property type="molecule type" value="Genomic_DNA"/>
</dbReference>
<keyword evidence="4" id="KW-0804">Transcription</keyword>
<dbReference type="SUPFAM" id="SSF46785">
    <property type="entry name" value="Winged helix' DNA-binding domain"/>
    <property type="match status" value="1"/>
</dbReference>
<evidence type="ECO:0000256" key="4">
    <source>
        <dbReference type="ARBA" id="ARBA00023163"/>
    </source>
</evidence>
<gene>
    <name evidence="6" type="ORF">RM190_19330</name>
</gene>
<dbReference type="Gene3D" id="1.10.10.10">
    <property type="entry name" value="Winged helix-like DNA-binding domain superfamily/Winged helix DNA-binding domain"/>
    <property type="match status" value="1"/>
</dbReference>
<comment type="similarity">
    <text evidence="1">Belongs to the LysR transcriptional regulatory family.</text>
</comment>
<evidence type="ECO:0000256" key="2">
    <source>
        <dbReference type="ARBA" id="ARBA00023015"/>
    </source>
</evidence>
<evidence type="ECO:0000313" key="6">
    <source>
        <dbReference type="EMBL" id="MDT1064023.1"/>
    </source>
</evidence>
<dbReference type="Proteomes" id="UP001251085">
    <property type="component" value="Unassembled WGS sequence"/>
</dbReference>
<evidence type="ECO:0000259" key="5">
    <source>
        <dbReference type="PROSITE" id="PS50931"/>
    </source>
</evidence>
<dbReference type="PRINTS" id="PR00039">
    <property type="entry name" value="HTHLYSR"/>
</dbReference>
<proteinExistence type="inferred from homology"/>
<dbReference type="Gene3D" id="3.40.190.10">
    <property type="entry name" value="Periplasmic binding protein-like II"/>
    <property type="match status" value="2"/>
</dbReference>
<dbReference type="InterPro" id="IPR036390">
    <property type="entry name" value="WH_DNA-bd_sf"/>
</dbReference>
<evidence type="ECO:0000256" key="1">
    <source>
        <dbReference type="ARBA" id="ARBA00009437"/>
    </source>
</evidence>
<feature type="domain" description="HTH lysR-type" evidence="5">
    <location>
        <begin position="1"/>
        <end position="58"/>
    </location>
</feature>
<keyword evidence="2" id="KW-0805">Transcription regulation</keyword>
<dbReference type="CDD" id="cd05466">
    <property type="entry name" value="PBP2_LTTR_substrate"/>
    <property type="match status" value="1"/>
</dbReference>
<dbReference type="SUPFAM" id="SSF53850">
    <property type="entry name" value="Periplasmic binding protein-like II"/>
    <property type="match status" value="1"/>
</dbReference>
<dbReference type="Pfam" id="PF03466">
    <property type="entry name" value="LysR_substrate"/>
    <property type="match status" value="1"/>
</dbReference>
<reference evidence="7" key="1">
    <citation type="submission" date="2023-07" db="EMBL/GenBank/DDBJ databases">
        <title>Characterization of two Paracoccaceae strains isolated from Phycosphere and proposal of Xinfangfangia lacusdiani sp. nov.</title>
        <authorList>
            <person name="Deng Y."/>
            <person name="Zhang Y.Q."/>
        </authorList>
    </citation>
    <scope>NUCLEOTIDE SEQUENCE [LARGE SCALE GENOMIC DNA]</scope>
    <source>
        <strain evidence="7">CPCC 101403</strain>
    </source>
</reference>
<protein>
    <submittedName>
        <fullName evidence="6">LysR substrate-binding domain-containing protein</fullName>
    </submittedName>
</protein>
<dbReference type="InterPro" id="IPR000847">
    <property type="entry name" value="LysR_HTH_N"/>
</dbReference>
<dbReference type="RefSeq" id="WP_311761113.1">
    <property type="nucleotide sequence ID" value="NZ_JAVRQI010000017.1"/>
</dbReference>
<dbReference type="InterPro" id="IPR005119">
    <property type="entry name" value="LysR_subst-bd"/>
</dbReference>
<dbReference type="PANTHER" id="PTHR30126">
    <property type="entry name" value="HTH-TYPE TRANSCRIPTIONAL REGULATOR"/>
    <property type="match status" value="1"/>
</dbReference>
<keyword evidence="3" id="KW-0238">DNA-binding</keyword>
<organism evidence="6 7">
    <name type="scientific">Paracoccus broussonetiae</name>
    <dbReference type="NCBI Taxonomy" id="3075834"/>
    <lineage>
        <taxon>Bacteria</taxon>
        <taxon>Pseudomonadati</taxon>
        <taxon>Pseudomonadota</taxon>
        <taxon>Alphaproteobacteria</taxon>
        <taxon>Rhodobacterales</taxon>
        <taxon>Paracoccaceae</taxon>
        <taxon>Paracoccus</taxon>
    </lineage>
</organism>
<dbReference type="InterPro" id="IPR036388">
    <property type="entry name" value="WH-like_DNA-bd_sf"/>
</dbReference>
<evidence type="ECO:0000256" key="3">
    <source>
        <dbReference type="ARBA" id="ARBA00023125"/>
    </source>
</evidence>
<dbReference type="PANTHER" id="PTHR30126:SF2">
    <property type="entry name" value="HTH-TYPE TRANSCRIPTIONAL REGULATOR YJIE"/>
    <property type="match status" value="1"/>
</dbReference>
<sequence length="320" mass="35848">MELKWLEDFVMLTSTASFSRAAEARHITQSAFSRRIKQLESWLGTPLINRASIPAELTPEGKAFLPVAQDAIRTFYATRDTLRPAHSGHQRVLNLAALHTLTVTLLPDLLRRIGTALPGVPSKVIPDRGGIEANLEALVSGEADLFLSYAHPYVPMLLDPDEFDWITLGREMVLPVVAPVLDGRIEPTGPNVIERSLQDRFDIPYLDYGRSSFFGTALQRLMAQHPFRRKTVHENSISVGLRMLALQGWGMCWLPESLVRDDLDAGRLILGSDAPHWRLEVEIRLYSYRGEERGRSHPVWDRIVGALQEPAPQRALPPAA</sequence>
<accession>A0ABU3EIE6</accession>
<evidence type="ECO:0000313" key="7">
    <source>
        <dbReference type="Proteomes" id="UP001251085"/>
    </source>
</evidence>
<keyword evidence="7" id="KW-1185">Reference proteome</keyword>
<comment type="caution">
    <text evidence="6">The sequence shown here is derived from an EMBL/GenBank/DDBJ whole genome shotgun (WGS) entry which is preliminary data.</text>
</comment>
<name>A0ABU3EIE6_9RHOB</name>
<dbReference type="PROSITE" id="PS50931">
    <property type="entry name" value="HTH_LYSR"/>
    <property type="match status" value="1"/>
</dbReference>